<evidence type="ECO:0000313" key="2">
    <source>
        <dbReference type="Proteomes" id="UP000014680"/>
    </source>
</evidence>
<dbReference type="Proteomes" id="UP000014680">
    <property type="component" value="Unassembled WGS sequence"/>
</dbReference>
<dbReference type="VEuPathDB" id="AmoebaDB:EIN_525870"/>
<name>A0A0A1U5J7_ENTIV</name>
<dbReference type="EMBL" id="KB206604">
    <property type="protein sequence ID" value="ELP89592.1"/>
    <property type="molecule type" value="Genomic_DNA"/>
</dbReference>
<protein>
    <recommendedName>
        <fullName evidence="3">TLDc domain-containing protein</fullName>
    </recommendedName>
</protein>
<proteinExistence type="predicted"/>
<evidence type="ECO:0008006" key="3">
    <source>
        <dbReference type="Google" id="ProtNLM"/>
    </source>
</evidence>
<sequence length="377" mass="43888">MDEIFKQLHQQLEEVERRVFLFLNTQEKYETLKKTNNKVEQCILAKSVFAYLNETKSERQLKNTFLTFSNNVEKVCQTLCDILDKTDFWGDGVFFDVINKLSEFENEKAKGEKMELMGRITQLESNHIAKMREFDELKRSRDQMTRRDGVECKMVKETNHMMIIEEPLKVDGNAINEKNTTDVAMEEDVRDVSLLDSDDEMKKTPIGNLSGDEIRQLELWSNKRINTVLFDSYKDDYSQGSPTFRMSVVGHKDILVVIEDTDGNKFGGFLYNEITGPDVWIQDKNSFAFSLFSNGRIDGQQKYKLMDKYSQYAFRCGSDIDKRHRLFYISGAIGIMKRGFEGDCCFYNKLENVVDNSFCSGNTFHPKRFVVFQCVDL</sequence>
<keyword evidence="2" id="KW-1185">Reference proteome</keyword>
<reference evidence="1 2" key="1">
    <citation type="submission" date="2012-10" db="EMBL/GenBank/DDBJ databases">
        <authorList>
            <person name="Zafar N."/>
            <person name="Inman J."/>
            <person name="Hall N."/>
            <person name="Lorenzi H."/>
            <person name="Caler E."/>
        </authorList>
    </citation>
    <scope>NUCLEOTIDE SEQUENCE [LARGE SCALE GENOMIC DNA]</scope>
    <source>
        <strain evidence="1 2">IP1</strain>
    </source>
</reference>
<dbReference type="AlphaFoldDB" id="A0A0A1U5J7"/>
<dbReference type="GeneID" id="14888557"/>
<dbReference type="RefSeq" id="XP_004256363.1">
    <property type="nucleotide sequence ID" value="XM_004256315.1"/>
</dbReference>
<gene>
    <name evidence="1" type="ORF">EIN_525870</name>
</gene>
<organism evidence="1 2">
    <name type="scientific">Entamoeba invadens IP1</name>
    <dbReference type="NCBI Taxonomy" id="370355"/>
    <lineage>
        <taxon>Eukaryota</taxon>
        <taxon>Amoebozoa</taxon>
        <taxon>Evosea</taxon>
        <taxon>Archamoebae</taxon>
        <taxon>Mastigamoebida</taxon>
        <taxon>Entamoebidae</taxon>
        <taxon>Entamoeba</taxon>
    </lineage>
</organism>
<evidence type="ECO:0000313" key="1">
    <source>
        <dbReference type="EMBL" id="ELP89592.1"/>
    </source>
</evidence>
<dbReference type="OrthoDB" id="29501at2759"/>
<accession>A0A0A1U5J7</accession>
<dbReference type="KEGG" id="eiv:EIN_525870"/>